<name>A0A645HVV4_9ZZZZ</name>
<dbReference type="EMBL" id="VSSQ01095329">
    <property type="protein sequence ID" value="MPN39483.1"/>
    <property type="molecule type" value="Genomic_DNA"/>
</dbReference>
<evidence type="ECO:0008006" key="2">
    <source>
        <dbReference type="Google" id="ProtNLM"/>
    </source>
</evidence>
<proteinExistence type="predicted"/>
<organism evidence="1">
    <name type="scientific">bioreactor metagenome</name>
    <dbReference type="NCBI Taxonomy" id="1076179"/>
    <lineage>
        <taxon>unclassified sequences</taxon>
        <taxon>metagenomes</taxon>
        <taxon>ecological metagenomes</taxon>
    </lineage>
</organism>
<dbReference type="PANTHER" id="PTHR46513:SF13">
    <property type="entry name" value="EGF-LIKE DOMAIN-CONTAINING PROTEIN"/>
    <property type="match status" value="1"/>
</dbReference>
<dbReference type="Gene3D" id="2.120.10.30">
    <property type="entry name" value="TolB, C-terminal domain"/>
    <property type="match status" value="1"/>
</dbReference>
<dbReference type="PANTHER" id="PTHR46513">
    <property type="entry name" value="VITELLOGENIN RECEPTOR-LIKE PROTEIN-RELATED-RELATED"/>
    <property type="match status" value="1"/>
</dbReference>
<dbReference type="AlphaFoldDB" id="A0A645HVV4"/>
<protein>
    <recommendedName>
        <fullName evidence="2">Virginiamycin B lyase</fullName>
    </recommendedName>
</protein>
<sequence length="208" mass="21989">MDLDLVNHRIYYADPQQSGVLFRMDNDAQNNVEVTRGITGGDWGFNGMHLDVANNHIYFADGIANQIKRMNLDGTSPTVLVQEAGLPPLDVVLGPDGRMYWTAPDSLSICSANIDGSNSNTNLVSARNSAFGIAVVPVAPAVPALVSIKVNGSTATISWAGGAGTFQLQKRTSLTSGSWENVGSPTTATEATDPKVAGGCFYRVVSTR</sequence>
<dbReference type="SMART" id="SM00135">
    <property type="entry name" value="LY"/>
    <property type="match status" value="2"/>
</dbReference>
<dbReference type="SUPFAM" id="SSF63825">
    <property type="entry name" value="YWTD domain"/>
    <property type="match status" value="1"/>
</dbReference>
<dbReference type="InterPro" id="IPR011042">
    <property type="entry name" value="6-blade_b-propeller_TolB-like"/>
</dbReference>
<dbReference type="GO" id="GO:0017147">
    <property type="term" value="F:Wnt-protein binding"/>
    <property type="evidence" value="ECO:0007669"/>
    <property type="project" value="TreeGrafter"/>
</dbReference>
<reference evidence="1" key="1">
    <citation type="submission" date="2019-08" db="EMBL/GenBank/DDBJ databases">
        <authorList>
            <person name="Kucharzyk K."/>
            <person name="Murdoch R.W."/>
            <person name="Higgins S."/>
            <person name="Loffler F."/>
        </authorList>
    </citation>
    <scope>NUCLEOTIDE SEQUENCE</scope>
</reference>
<dbReference type="GO" id="GO:0042813">
    <property type="term" value="F:Wnt receptor activity"/>
    <property type="evidence" value="ECO:0007669"/>
    <property type="project" value="TreeGrafter"/>
</dbReference>
<evidence type="ECO:0000313" key="1">
    <source>
        <dbReference type="EMBL" id="MPN39483.1"/>
    </source>
</evidence>
<dbReference type="InterPro" id="IPR000033">
    <property type="entry name" value="LDLR_classB_rpt"/>
</dbReference>
<accession>A0A645HVV4</accession>
<comment type="caution">
    <text evidence="1">The sequence shown here is derived from an EMBL/GenBank/DDBJ whole genome shotgun (WGS) entry which is preliminary data.</text>
</comment>
<gene>
    <name evidence="1" type="ORF">SDC9_187011</name>
</gene>
<dbReference type="GO" id="GO:0005886">
    <property type="term" value="C:plasma membrane"/>
    <property type="evidence" value="ECO:0007669"/>
    <property type="project" value="TreeGrafter"/>
</dbReference>
<dbReference type="InterPro" id="IPR050778">
    <property type="entry name" value="Cueball_EGF_LRP_Nidogen"/>
</dbReference>
<dbReference type="GO" id="GO:0060070">
    <property type="term" value="P:canonical Wnt signaling pathway"/>
    <property type="evidence" value="ECO:0007669"/>
    <property type="project" value="TreeGrafter"/>
</dbReference>